<organism evidence="1 2">
    <name type="scientific">Diversispora eburnea</name>
    <dbReference type="NCBI Taxonomy" id="1213867"/>
    <lineage>
        <taxon>Eukaryota</taxon>
        <taxon>Fungi</taxon>
        <taxon>Fungi incertae sedis</taxon>
        <taxon>Mucoromycota</taxon>
        <taxon>Glomeromycotina</taxon>
        <taxon>Glomeromycetes</taxon>
        <taxon>Diversisporales</taxon>
        <taxon>Diversisporaceae</taxon>
        <taxon>Diversispora</taxon>
    </lineage>
</organism>
<evidence type="ECO:0000313" key="1">
    <source>
        <dbReference type="EMBL" id="CAG8528379.1"/>
    </source>
</evidence>
<dbReference type="AlphaFoldDB" id="A0A9N9FEN2"/>
<proteinExistence type="predicted"/>
<protein>
    <submittedName>
        <fullName evidence="1">10557_t:CDS:1</fullName>
    </submittedName>
</protein>
<comment type="caution">
    <text evidence="1">The sequence shown here is derived from an EMBL/GenBank/DDBJ whole genome shotgun (WGS) entry which is preliminary data.</text>
</comment>
<keyword evidence="2" id="KW-1185">Reference proteome</keyword>
<sequence>MELAPKFDNLFEIFMNDIDQECIVAEEALPIILSIASSCFSLKYLIIAERINSLGSITVSTLKRSKRPEND</sequence>
<dbReference type="EMBL" id="CAJVPK010000580">
    <property type="protein sequence ID" value="CAG8528379.1"/>
    <property type="molecule type" value="Genomic_DNA"/>
</dbReference>
<dbReference type="Proteomes" id="UP000789706">
    <property type="component" value="Unassembled WGS sequence"/>
</dbReference>
<name>A0A9N9FEN2_9GLOM</name>
<gene>
    <name evidence="1" type="ORF">DEBURN_LOCUS6015</name>
</gene>
<evidence type="ECO:0000313" key="2">
    <source>
        <dbReference type="Proteomes" id="UP000789706"/>
    </source>
</evidence>
<accession>A0A9N9FEN2</accession>
<reference evidence="1" key="1">
    <citation type="submission" date="2021-06" db="EMBL/GenBank/DDBJ databases">
        <authorList>
            <person name="Kallberg Y."/>
            <person name="Tangrot J."/>
            <person name="Rosling A."/>
        </authorList>
    </citation>
    <scope>NUCLEOTIDE SEQUENCE</scope>
    <source>
        <strain evidence="1">AZ414A</strain>
    </source>
</reference>